<accession>A0A660L4K2</accession>
<dbReference type="Gene3D" id="3.30.1050.10">
    <property type="entry name" value="SCP2 sterol-binding domain"/>
    <property type="match status" value="1"/>
</dbReference>
<feature type="compositionally biased region" description="Low complexity" evidence="2">
    <location>
        <begin position="244"/>
        <end position="258"/>
    </location>
</feature>
<feature type="compositionally biased region" description="Low complexity" evidence="2">
    <location>
        <begin position="357"/>
        <end position="403"/>
    </location>
</feature>
<keyword evidence="1" id="KW-0175">Coiled coil</keyword>
<feature type="region of interest" description="Disordered" evidence="2">
    <location>
        <begin position="103"/>
        <end position="130"/>
    </location>
</feature>
<evidence type="ECO:0000256" key="2">
    <source>
        <dbReference type="SAM" id="MobiDB-lite"/>
    </source>
</evidence>
<dbReference type="InterPro" id="IPR036527">
    <property type="entry name" value="SCP2_sterol-bd_dom_sf"/>
</dbReference>
<feature type="region of interest" description="Disordered" evidence="2">
    <location>
        <begin position="228"/>
        <end position="262"/>
    </location>
</feature>
<name>A0A660L4K2_9ACTN</name>
<proteinExistence type="predicted"/>
<feature type="region of interest" description="Disordered" evidence="2">
    <location>
        <begin position="306"/>
        <end position="403"/>
    </location>
</feature>
<gene>
    <name evidence="3" type="ORF">C8N24_5828</name>
</gene>
<keyword evidence="4" id="KW-1185">Reference proteome</keyword>
<dbReference type="RefSeq" id="WP_147448031.1">
    <property type="nucleotide sequence ID" value="NZ_RBIL01000002.1"/>
</dbReference>
<feature type="compositionally biased region" description="Low complexity" evidence="2">
    <location>
        <begin position="329"/>
        <end position="348"/>
    </location>
</feature>
<evidence type="ECO:0000313" key="3">
    <source>
        <dbReference type="EMBL" id="RKQ87799.1"/>
    </source>
</evidence>
<feature type="compositionally biased region" description="Polar residues" evidence="2">
    <location>
        <begin position="306"/>
        <end position="323"/>
    </location>
</feature>
<dbReference type="AlphaFoldDB" id="A0A660L4K2"/>
<evidence type="ECO:0000256" key="1">
    <source>
        <dbReference type="SAM" id="Coils"/>
    </source>
</evidence>
<comment type="caution">
    <text evidence="3">The sequence shown here is derived from an EMBL/GenBank/DDBJ whole genome shotgun (WGS) entry which is preliminary data.</text>
</comment>
<evidence type="ECO:0000313" key="4">
    <source>
        <dbReference type="Proteomes" id="UP000278962"/>
    </source>
</evidence>
<dbReference type="SUPFAM" id="SSF55718">
    <property type="entry name" value="SCP-like"/>
    <property type="match status" value="1"/>
</dbReference>
<sequence>MAESPSPALPGGVQWLPAMGGAHVLRVEFGRGEPPALVLQSARTGEHRIEPGPRARFNRTADFLVPAGLSWTVAVLAWEDGARVTLPGPPDGRAEVKVIDLASRRPAVAPPPRDQPAGPEPLPWTAPPTDEPTDAAAAVDGFEVSGAAEAISHARETERATGEAVQSILAGARADLQAERAARASDRSVLTAESQLADLRAELERARAEITELRSALETERIARTAAESALGSPVPPGALTELASQQAAHAAATAPARPTEEADRLVAALEAAASSLRATIPAPADVTASPVSRLIAAAASATIANPTQPATPNTDSATTNAGPPSAHDATTAPPVDAATTAPVDGAAPAPPEADRAPAAPSVADDVAPFTPATSANGAAASRSGADKVTSATSADDAAAPPSGAHDVAPFTLAVNRAVVAAPAVGAAPSVPPTPDGTETWAVPAPPVRVVEEHPPVALEDPANAHRPVLVASVAARVAAQAAAEALRRVTEPAPGLRRALVELAREDSLTAGALLAGLLPAQAAVLEEPLSYDLTVRGHGTFAVTVGHGGAEVQRIAKRRPRKEAAFHIAGEPLMLAELLAGDRTKLGRFRSGARITGRRRRAKPLRALPDSSLTLAQAVAAGARLEPALVYAALPYAVAPEWTRGHVFTVAQEITELGPRAWYVTARDGVRLSVVEHAAGAAADATVTMSRAAFERLLKGEPAAPGDLPVIRGDRTAVATLKRWTDLARA</sequence>
<feature type="coiled-coil region" evidence="1">
    <location>
        <begin position="189"/>
        <end position="223"/>
    </location>
</feature>
<dbReference type="Proteomes" id="UP000278962">
    <property type="component" value="Unassembled WGS sequence"/>
</dbReference>
<protein>
    <submittedName>
        <fullName evidence="3">Uncharacterized protein</fullName>
    </submittedName>
</protein>
<feature type="compositionally biased region" description="Pro residues" evidence="2">
    <location>
        <begin position="108"/>
        <end position="130"/>
    </location>
</feature>
<organism evidence="3 4">
    <name type="scientific">Solirubrobacter pauli</name>
    <dbReference type="NCBI Taxonomy" id="166793"/>
    <lineage>
        <taxon>Bacteria</taxon>
        <taxon>Bacillati</taxon>
        <taxon>Actinomycetota</taxon>
        <taxon>Thermoleophilia</taxon>
        <taxon>Solirubrobacterales</taxon>
        <taxon>Solirubrobacteraceae</taxon>
        <taxon>Solirubrobacter</taxon>
    </lineage>
</organism>
<reference evidence="3 4" key="1">
    <citation type="submission" date="2018-10" db="EMBL/GenBank/DDBJ databases">
        <title>Genomic Encyclopedia of Archaeal and Bacterial Type Strains, Phase II (KMG-II): from individual species to whole genera.</title>
        <authorList>
            <person name="Goeker M."/>
        </authorList>
    </citation>
    <scope>NUCLEOTIDE SEQUENCE [LARGE SCALE GENOMIC DNA]</scope>
    <source>
        <strain evidence="3 4">DSM 14954</strain>
    </source>
</reference>
<dbReference type="OrthoDB" id="5245111at2"/>
<dbReference type="EMBL" id="RBIL01000002">
    <property type="protein sequence ID" value="RKQ87799.1"/>
    <property type="molecule type" value="Genomic_DNA"/>
</dbReference>